<sequence>MGKGTQKKTGKGRLDKWYMLAKEQGYRARSAFKLVQLNKKYDFLANARCVIDLCAAPGGWLQVAAKNMPANSIILGVDLVAIKPIPRCITLVEDITTEKCRRSIRAEVKDWKADVVLHDGAPNVGAAWVQDAFTQVELVLASLKLATEFLAPGGTFCTKVFRSKDYNSLLWVFNQLFTKVEATKPPSSRNVSAEIFVVCQGYLAPAKIDPKLLNAKHVFSDYDTAAPAITPLTATISTKDTLTPTTLNVFQPEKKRRNRDGYDDGDLVLHKECGVMEFIRSVDPIGVLGMVGRMRWLADEDKKLFKNPLTTPDIKVCVEDLKVLGKKDFKNLLKYRLAVREDLGLDVKVDEAEEYTEEAEVEPLDEEEQISQELDRLAKEDALRRRRDRRNANEKKAREIQRMQLNMVTPMDIGLERQDGVDDSDMFDLGEVEGGAVRQGVKGGLDGLGETDDEESDEEGALAAVAEEEEFGSDVDEEEVKTRRLEASLDAAYERFHEHKAERDAKHKAKEERRKRDAAEGGEWHGIKAEESESEDEAEFDPAPLPSDDEDSDDDEMLGETTADGMEVGSGESEGEDEEAAPKAAPAPRLSKRAQKALEAAEAKRRVKDSKLLTKLAPAVSDEKRVADKSRAAAMWFDQPVFKGLAGLDKIMNGEEEEEEDVDEDEDDGEEVSREWAEMDSDEERAEAEALAAFEEEEDDESDDDFEGAVETHYEDPEMAEEADLKAQEEAEELKRQRIEELGLTTAEAMTLAQQLVNRERTKTQLIDEGFNRNTANVGGDDLPTWFVDDEHRHFRNNVPVTKEAVAAIREKMRALNARPIKKIAEAKARKKMRTIRRAEKTRAKALGIAEDDENGLTEKDKAGAIAKVLAKAKNAKPVKKEVKLVVATGINRGIKGRPRGVKGRYKIVDPIMKKQARAERKIAKRDKKGGGRRKKNH</sequence>
<dbReference type="GO" id="GO:0000463">
    <property type="term" value="P:maturation of LSU-rRNA from tricistronic rRNA transcript (SSU-rRNA, 5.8S rRNA, LSU-rRNA)"/>
    <property type="evidence" value="ECO:0007669"/>
    <property type="project" value="TreeGrafter"/>
</dbReference>
<dbReference type="Pfam" id="PF01728">
    <property type="entry name" value="FtsJ"/>
    <property type="match status" value="1"/>
</dbReference>
<feature type="region of interest" description="Disordered" evidence="9">
    <location>
        <begin position="649"/>
        <end position="734"/>
    </location>
</feature>
<evidence type="ECO:0000256" key="9">
    <source>
        <dbReference type="SAM" id="MobiDB-lite"/>
    </source>
</evidence>
<dbReference type="HAMAP" id="MF_03163">
    <property type="entry name" value="RNA_methyltr_E_SPB1"/>
    <property type="match status" value="1"/>
</dbReference>
<keyword evidence="3 8" id="KW-0698">rRNA processing</keyword>
<gene>
    <name evidence="13" type="ORF">BCR35DRAFT_298900</name>
</gene>
<dbReference type="Gene3D" id="3.40.50.150">
    <property type="entry name" value="Vaccinia Virus protein VP39"/>
    <property type="match status" value="1"/>
</dbReference>
<proteinExistence type="inferred from homology"/>
<feature type="domain" description="Ribosomal RNA methyltransferase FtsJ" evidence="10">
    <location>
        <begin position="26"/>
        <end position="202"/>
    </location>
</feature>
<keyword evidence="4 8" id="KW-0489">Methyltransferase</keyword>
<feature type="compositionally biased region" description="Basic and acidic residues" evidence="9">
    <location>
        <begin position="723"/>
        <end position="734"/>
    </location>
</feature>
<evidence type="ECO:0000256" key="3">
    <source>
        <dbReference type="ARBA" id="ARBA00022552"/>
    </source>
</evidence>
<dbReference type="EMBL" id="MCGR01000002">
    <property type="protein sequence ID" value="ORY91651.1"/>
    <property type="molecule type" value="Genomic_DNA"/>
</dbReference>
<feature type="compositionally biased region" description="Basic residues" evidence="9">
    <location>
        <begin position="923"/>
        <end position="938"/>
    </location>
</feature>
<protein>
    <submittedName>
        <fullName evidence="13">Spb1 C-terminal domain-domain-containing protein</fullName>
    </submittedName>
</protein>
<feature type="region of interest" description="Disordered" evidence="9">
    <location>
        <begin position="432"/>
        <end position="608"/>
    </location>
</feature>
<feature type="domain" description="Ribosomal RNA methyltransferase SPB1-like C-terminal" evidence="11">
    <location>
        <begin position="700"/>
        <end position="925"/>
    </location>
</feature>
<dbReference type="GO" id="GO:0016435">
    <property type="term" value="F:rRNA (guanine) methyltransferase activity"/>
    <property type="evidence" value="ECO:0007669"/>
    <property type="project" value="TreeGrafter"/>
</dbReference>
<dbReference type="InterPro" id="IPR029063">
    <property type="entry name" value="SAM-dependent_MTases_sf"/>
</dbReference>
<feature type="compositionally biased region" description="Basic and acidic residues" evidence="9">
    <location>
        <begin position="480"/>
        <end position="531"/>
    </location>
</feature>
<dbReference type="InterPro" id="IPR050082">
    <property type="entry name" value="RNA_methyltr_RlmE"/>
</dbReference>
<keyword evidence="14" id="KW-1185">Reference proteome</keyword>
<name>A0A1Y2G6M4_9BASI</name>
<keyword evidence="7 8" id="KW-0539">Nucleus</keyword>
<evidence type="ECO:0000256" key="5">
    <source>
        <dbReference type="ARBA" id="ARBA00022679"/>
    </source>
</evidence>
<feature type="binding site" evidence="8">
    <location>
        <position position="60"/>
    </location>
    <ligand>
        <name>S-adenosyl-L-methionine</name>
        <dbReference type="ChEBI" id="CHEBI:59789"/>
    </ligand>
</feature>
<feature type="compositionally biased region" description="Basic and acidic residues" evidence="9">
    <location>
        <begin position="599"/>
        <end position="608"/>
    </location>
</feature>
<evidence type="ECO:0000313" key="13">
    <source>
        <dbReference type="EMBL" id="ORY91651.1"/>
    </source>
</evidence>
<dbReference type="Pfam" id="PF07780">
    <property type="entry name" value="Spb1_C"/>
    <property type="match status" value="1"/>
</dbReference>
<feature type="binding site" evidence="8">
    <location>
        <position position="78"/>
    </location>
    <ligand>
        <name>S-adenosyl-L-methionine</name>
        <dbReference type="ChEBI" id="CHEBI:59789"/>
    </ligand>
</feature>
<dbReference type="PANTHER" id="PTHR10920">
    <property type="entry name" value="RIBOSOMAL RNA METHYLTRANSFERASE"/>
    <property type="match status" value="1"/>
</dbReference>
<feature type="compositionally biased region" description="Acidic residues" evidence="9">
    <location>
        <begin position="449"/>
        <end position="479"/>
    </location>
</feature>
<feature type="binding site" evidence="8">
    <location>
        <position position="119"/>
    </location>
    <ligand>
        <name>S-adenosyl-L-methionine</name>
        <dbReference type="ChEBI" id="CHEBI:59789"/>
    </ligand>
</feature>
<dbReference type="GO" id="GO:0030687">
    <property type="term" value="C:preribosome, large subunit precursor"/>
    <property type="evidence" value="ECO:0007669"/>
    <property type="project" value="TreeGrafter"/>
</dbReference>
<evidence type="ECO:0000313" key="14">
    <source>
        <dbReference type="Proteomes" id="UP000193467"/>
    </source>
</evidence>
<dbReference type="GO" id="GO:0008650">
    <property type="term" value="F:rRNA (uridine-2'-O-)-methyltransferase activity"/>
    <property type="evidence" value="ECO:0007669"/>
    <property type="project" value="TreeGrafter"/>
</dbReference>
<dbReference type="InterPro" id="IPR002877">
    <property type="entry name" value="RNA_MeTrfase_FtsJ_dom"/>
</dbReference>
<dbReference type="HAMAP" id="MF_01547">
    <property type="entry name" value="RNA_methyltr_E"/>
    <property type="match status" value="1"/>
</dbReference>
<accession>A0A1Y2G6M4</accession>
<dbReference type="FunFam" id="3.40.50.150:FF:000004">
    <property type="entry name" value="AdoMet-dependent rRNA methyltransferase SPB1"/>
    <property type="match status" value="1"/>
</dbReference>
<evidence type="ECO:0000256" key="7">
    <source>
        <dbReference type="ARBA" id="ARBA00023242"/>
    </source>
</evidence>
<dbReference type="FunCoup" id="A0A1Y2G6M4">
    <property type="interactions" value="582"/>
</dbReference>
<evidence type="ECO:0000256" key="6">
    <source>
        <dbReference type="ARBA" id="ARBA00022691"/>
    </source>
</evidence>
<feature type="domain" description="DUF3381" evidence="12">
    <location>
        <begin position="252"/>
        <end position="402"/>
    </location>
</feature>
<dbReference type="GO" id="GO:0000466">
    <property type="term" value="P:maturation of 5.8S rRNA from tricistronic rRNA transcript (SSU-rRNA, 5.8S rRNA, LSU-rRNA)"/>
    <property type="evidence" value="ECO:0007669"/>
    <property type="project" value="TreeGrafter"/>
</dbReference>
<feature type="compositionally biased region" description="Acidic residues" evidence="9">
    <location>
        <begin position="654"/>
        <end position="670"/>
    </location>
</feature>
<dbReference type="PANTHER" id="PTHR10920:SF13">
    <property type="entry name" value="PRE-RRNA 2'-O-RIBOSE RNA METHYLTRANSFERASE FTSJ3"/>
    <property type="match status" value="1"/>
</dbReference>
<keyword evidence="6 8" id="KW-0949">S-adenosyl-L-methionine</keyword>
<dbReference type="InParanoid" id="A0A1Y2G6M4"/>
<dbReference type="Pfam" id="PF11861">
    <property type="entry name" value="DUF3381"/>
    <property type="match status" value="1"/>
</dbReference>
<evidence type="ECO:0000259" key="11">
    <source>
        <dbReference type="Pfam" id="PF07780"/>
    </source>
</evidence>
<dbReference type="SUPFAM" id="SSF53335">
    <property type="entry name" value="S-adenosyl-L-methionine-dependent methyltransferases"/>
    <property type="match status" value="1"/>
</dbReference>
<feature type="active site" description="Proton acceptor" evidence="8">
    <location>
        <position position="159"/>
    </location>
</feature>
<reference evidence="13 14" key="1">
    <citation type="submission" date="2016-07" db="EMBL/GenBank/DDBJ databases">
        <title>Pervasive Adenine N6-methylation of Active Genes in Fungi.</title>
        <authorList>
            <consortium name="DOE Joint Genome Institute"/>
            <person name="Mondo S.J."/>
            <person name="Dannebaum R.O."/>
            <person name="Kuo R.C."/>
            <person name="Labutti K."/>
            <person name="Haridas S."/>
            <person name="Kuo A."/>
            <person name="Salamov A."/>
            <person name="Ahrendt S.R."/>
            <person name="Lipzen A."/>
            <person name="Sullivan W."/>
            <person name="Andreopoulos W.B."/>
            <person name="Clum A."/>
            <person name="Lindquist E."/>
            <person name="Daum C."/>
            <person name="Ramamoorthy G.K."/>
            <person name="Gryganskyi A."/>
            <person name="Culley D."/>
            <person name="Magnuson J.K."/>
            <person name="James T.Y."/>
            <person name="O'Malley M.A."/>
            <person name="Stajich J.E."/>
            <person name="Spatafora J.W."/>
            <person name="Visel A."/>
            <person name="Grigoriev I.V."/>
        </authorList>
    </citation>
    <scope>NUCLEOTIDE SEQUENCE [LARGE SCALE GENOMIC DNA]</scope>
    <source>
        <strain evidence="13 14">62-1032</strain>
    </source>
</reference>
<dbReference type="STRING" id="106004.A0A1Y2G6M4"/>
<organism evidence="13 14">
    <name type="scientific">Leucosporidium creatinivorum</name>
    <dbReference type="NCBI Taxonomy" id="106004"/>
    <lineage>
        <taxon>Eukaryota</taxon>
        <taxon>Fungi</taxon>
        <taxon>Dikarya</taxon>
        <taxon>Basidiomycota</taxon>
        <taxon>Pucciniomycotina</taxon>
        <taxon>Microbotryomycetes</taxon>
        <taxon>Leucosporidiales</taxon>
        <taxon>Leucosporidium</taxon>
    </lineage>
</organism>
<keyword evidence="2 8" id="KW-0690">Ribosome biogenesis</keyword>
<feature type="region of interest" description="Disordered" evidence="9">
    <location>
        <begin position="914"/>
        <end position="938"/>
    </location>
</feature>
<dbReference type="InterPro" id="IPR015507">
    <property type="entry name" value="rRNA-MeTfrase_E"/>
</dbReference>
<dbReference type="Proteomes" id="UP000193467">
    <property type="component" value="Unassembled WGS sequence"/>
</dbReference>
<dbReference type="OrthoDB" id="1287559at2759"/>
<evidence type="ECO:0000259" key="10">
    <source>
        <dbReference type="Pfam" id="PF01728"/>
    </source>
</evidence>
<evidence type="ECO:0000256" key="8">
    <source>
        <dbReference type="HAMAP-Rule" id="MF_03163"/>
    </source>
</evidence>
<dbReference type="InterPro" id="IPR028589">
    <property type="entry name" value="SPB1-like"/>
</dbReference>
<dbReference type="AlphaFoldDB" id="A0A1Y2G6M4"/>
<dbReference type="GO" id="GO:0005730">
    <property type="term" value="C:nucleolus"/>
    <property type="evidence" value="ECO:0007669"/>
    <property type="project" value="UniProtKB-SubCell"/>
</dbReference>
<evidence type="ECO:0000256" key="2">
    <source>
        <dbReference type="ARBA" id="ARBA00022517"/>
    </source>
</evidence>
<feature type="binding site" evidence="8">
    <location>
        <position position="94"/>
    </location>
    <ligand>
        <name>S-adenosyl-L-methionine</name>
        <dbReference type="ChEBI" id="CHEBI:59789"/>
    </ligand>
</feature>
<evidence type="ECO:0000256" key="4">
    <source>
        <dbReference type="ARBA" id="ARBA00022603"/>
    </source>
</evidence>
<comment type="subcellular location">
    <subcellularLocation>
        <location evidence="1 8">Nucleus</location>
        <location evidence="1 8">Nucleolus</location>
    </subcellularLocation>
</comment>
<feature type="binding site" evidence="8">
    <location>
        <position position="58"/>
    </location>
    <ligand>
        <name>S-adenosyl-L-methionine</name>
        <dbReference type="ChEBI" id="CHEBI:59789"/>
    </ligand>
</feature>
<dbReference type="InterPro" id="IPR024576">
    <property type="entry name" value="rRNA_MeTfrase_Spb1_DUF3381"/>
</dbReference>
<evidence type="ECO:0000256" key="1">
    <source>
        <dbReference type="ARBA" id="ARBA00004604"/>
    </source>
</evidence>
<evidence type="ECO:0000259" key="12">
    <source>
        <dbReference type="Pfam" id="PF11861"/>
    </source>
</evidence>
<feature type="compositionally biased region" description="Acidic residues" evidence="9">
    <location>
        <begin position="694"/>
        <end position="708"/>
    </location>
</feature>
<comment type="caution">
    <text evidence="13">The sequence shown here is derived from an EMBL/GenBank/DDBJ whole genome shotgun (WGS) entry which is preliminary data.</text>
</comment>
<comment type="similarity">
    <text evidence="8">Belongs to the class I-like SAM-binding methyltransferase superfamily. RNA methyltransferase RlmE family. SPB1 subfamily.</text>
</comment>
<keyword evidence="5 8" id="KW-0808">Transferase</keyword>
<dbReference type="InterPro" id="IPR012920">
    <property type="entry name" value="rRNA_MeTfrase_SPB1-like_C"/>
</dbReference>
<feature type="compositionally biased region" description="Acidic residues" evidence="9">
    <location>
        <begin position="547"/>
        <end position="558"/>
    </location>
</feature>